<protein>
    <submittedName>
        <fullName evidence="1">Uncharacterized protein</fullName>
    </submittedName>
</protein>
<proteinExistence type="predicted"/>
<name>A0A075MX96_9ARCH</name>
<dbReference type="RefSeq" id="WP_148700607.1">
    <property type="nucleotide sequence ID" value="NZ_CP007174.1"/>
</dbReference>
<evidence type="ECO:0000313" key="2">
    <source>
        <dbReference type="Proteomes" id="UP000028194"/>
    </source>
</evidence>
<dbReference type="KEGG" id="nev:NTE_01864"/>
<sequence>MAGSSNNSKEKTETITFRLKAELIDQLKKETIEEGMNLNSLVQKALMEYLWCHSGVAKGTMVPTSKSRFKAIMEELSKEQILRVSEANDKTNPKSLQFVLHGEYTEQALSESLEIWSIASRFDFVKRILDDKRVYMSVRHGMGYKCSLFFCTTIVEAIHNASGRRPLATVSEDYFALTVDPTAAKHVLQSPELQRKKIKGE</sequence>
<dbReference type="GeneID" id="41597626"/>
<dbReference type="eggNOG" id="arCOG08805">
    <property type="taxonomic scope" value="Archaea"/>
</dbReference>
<gene>
    <name evidence="1" type="ORF">NTE_01864</name>
</gene>
<evidence type="ECO:0000313" key="1">
    <source>
        <dbReference type="EMBL" id="AIF83924.1"/>
    </source>
</evidence>
<keyword evidence="2" id="KW-1185">Reference proteome</keyword>
<accession>A0A075MX96</accession>
<dbReference type="HOGENOM" id="CLU_100103_1_0_2"/>
<dbReference type="EMBL" id="CP007174">
    <property type="protein sequence ID" value="AIF83924.1"/>
    <property type="molecule type" value="Genomic_DNA"/>
</dbReference>
<dbReference type="Proteomes" id="UP000028194">
    <property type="component" value="Chromosome"/>
</dbReference>
<reference evidence="1 2" key="1">
    <citation type="journal article" date="2014" name="PLoS ONE">
        <title>Genome Sequence of Candidatus Nitrososphaera evergladensis from Group I.1b Enriched from Everglades Soil Reveals Novel Genomic Features of the Ammonia-Oxidizing Archaea.</title>
        <authorList>
            <person name="Zhalnina K.V."/>
            <person name="Dias R."/>
            <person name="Leonard M.T."/>
            <person name="Dorr de Quadros P."/>
            <person name="Camargo F.A."/>
            <person name="Drew J.C."/>
            <person name="Farmerie W.G."/>
            <person name="Daroub S.H."/>
            <person name="Triplett E.W."/>
        </authorList>
    </citation>
    <scope>NUCLEOTIDE SEQUENCE [LARGE SCALE GENOMIC DNA]</scope>
    <source>
        <strain evidence="1 2">SR1</strain>
    </source>
</reference>
<organism evidence="1 2">
    <name type="scientific">Candidatus Nitrososphaera evergladensis SR1</name>
    <dbReference type="NCBI Taxonomy" id="1459636"/>
    <lineage>
        <taxon>Archaea</taxon>
        <taxon>Nitrososphaerota</taxon>
        <taxon>Nitrososphaeria</taxon>
        <taxon>Nitrososphaerales</taxon>
        <taxon>Nitrososphaeraceae</taxon>
        <taxon>Nitrososphaera</taxon>
    </lineage>
</organism>
<dbReference type="AlphaFoldDB" id="A0A075MX96"/>